<evidence type="ECO:0000313" key="6">
    <source>
        <dbReference type="Ensembl" id="ENSSLDP00000008440.1"/>
    </source>
</evidence>
<dbReference type="InterPro" id="IPR013783">
    <property type="entry name" value="Ig-like_fold"/>
</dbReference>
<evidence type="ECO:0000256" key="2">
    <source>
        <dbReference type="ARBA" id="ARBA00022692"/>
    </source>
</evidence>
<proteinExistence type="predicted"/>
<dbReference type="GO" id="GO:0004888">
    <property type="term" value="F:transmembrane signaling receptor activity"/>
    <property type="evidence" value="ECO:0007669"/>
    <property type="project" value="TreeGrafter"/>
</dbReference>
<dbReference type="SUPFAM" id="SSF48726">
    <property type="entry name" value="Immunoglobulin"/>
    <property type="match status" value="1"/>
</dbReference>
<feature type="transmembrane region" description="Helical" evidence="4">
    <location>
        <begin position="102"/>
        <end position="120"/>
    </location>
</feature>
<protein>
    <recommendedName>
        <fullName evidence="5">Immunoglobulin V-set domain-containing protein</fullName>
    </recommendedName>
</protein>
<feature type="transmembrane region" description="Helical" evidence="4">
    <location>
        <begin position="132"/>
        <end position="157"/>
    </location>
</feature>
<dbReference type="GeneTree" id="ENSGT00720000109813"/>
<sequence>MGGSLSQPPTAASTCPSVMCPQRMLVSHTSHTNKLICKGEDPSVCERLVSTQPNKMNNGRFSLNDDRQKRNITITVSAVTADDAGTYWCGAKSSDKERSDPFFHRFIMTVGESCYFIVWMKSDPGSDCGFDVIITGIIRVTVLLLLLMLVLISILVYKRKRVVSLHNIKHSHSR</sequence>
<dbReference type="InterPro" id="IPR013106">
    <property type="entry name" value="Ig_V-set"/>
</dbReference>
<evidence type="ECO:0000256" key="3">
    <source>
        <dbReference type="ARBA" id="ARBA00023136"/>
    </source>
</evidence>
<comment type="subcellular location">
    <subcellularLocation>
        <location evidence="1">Membrane</location>
    </subcellularLocation>
</comment>
<dbReference type="STRING" id="1841481.ENSSLDP00000008440"/>
<dbReference type="AlphaFoldDB" id="A0A3B4WWY8"/>
<dbReference type="Gene3D" id="2.60.40.10">
    <property type="entry name" value="Immunoglobulins"/>
    <property type="match status" value="1"/>
</dbReference>
<evidence type="ECO:0000256" key="1">
    <source>
        <dbReference type="ARBA" id="ARBA00004370"/>
    </source>
</evidence>
<dbReference type="InterPro" id="IPR050671">
    <property type="entry name" value="CD300_family_receptors"/>
</dbReference>
<keyword evidence="4" id="KW-1133">Transmembrane helix</keyword>
<name>A0A3B4WWY8_SERLL</name>
<dbReference type="PANTHER" id="PTHR11860:SF87">
    <property type="entry name" value="CMRF35-LIKE MOLECULE 8"/>
    <property type="match status" value="1"/>
</dbReference>
<evidence type="ECO:0000259" key="5">
    <source>
        <dbReference type="Pfam" id="PF07686"/>
    </source>
</evidence>
<reference evidence="6" key="2">
    <citation type="submission" date="2025-09" db="UniProtKB">
        <authorList>
            <consortium name="Ensembl"/>
        </authorList>
    </citation>
    <scope>IDENTIFICATION</scope>
</reference>
<dbReference type="Ensembl" id="ENSSLDT00000008713.1">
    <property type="protein sequence ID" value="ENSSLDP00000008440.1"/>
    <property type="gene ID" value="ENSSLDG00000006696.1"/>
</dbReference>
<dbReference type="GO" id="GO:0005886">
    <property type="term" value="C:plasma membrane"/>
    <property type="evidence" value="ECO:0007669"/>
    <property type="project" value="TreeGrafter"/>
</dbReference>
<dbReference type="Proteomes" id="UP000261360">
    <property type="component" value="Unplaced"/>
</dbReference>
<evidence type="ECO:0000313" key="7">
    <source>
        <dbReference type="Proteomes" id="UP000261360"/>
    </source>
</evidence>
<feature type="domain" description="Immunoglobulin V-set" evidence="5">
    <location>
        <begin position="47"/>
        <end position="98"/>
    </location>
</feature>
<evidence type="ECO:0000256" key="4">
    <source>
        <dbReference type="SAM" id="Phobius"/>
    </source>
</evidence>
<accession>A0A3B4WWY8</accession>
<dbReference type="InterPro" id="IPR036179">
    <property type="entry name" value="Ig-like_dom_sf"/>
</dbReference>
<dbReference type="Pfam" id="PF07686">
    <property type="entry name" value="V-set"/>
    <property type="match status" value="1"/>
</dbReference>
<reference evidence="6" key="1">
    <citation type="submission" date="2025-08" db="UniProtKB">
        <authorList>
            <consortium name="Ensembl"/>
        </authorList>
    </citation>
    <scope>IDENTIFICATION</scope>
</reference>
<organism evidence="6 7">
    <name type="scientific">Seriola lalandi dorsalis</name>
    <dbReference type="NCBI Taxonomy" id="1841481"/>
    <lineage>
        <taxon>Eukaryota</taxon>
        <taxon>Metazoa</taxon>
        <taxon>Chordata</taxon>
        <taxon>Craniata</taxon>
        <taxon>Vertebrata</taxon>
        <taxon>Euteleostomi</taxon>
        <taxon>Actinopterygii</taxon>
        <taxon>Neopterygii</taxon>
        <taxon>Teleostei</taxon>
        <taxon>Neoteleostei</taxon>
        <taxon>Acanthomorphata</taxon>
        <taxon>Carangaria</taxon>
        <taxon>Carangiformes</taxon>
        <taxon>Carangidae</taxon>
        <taxon>Seriola</taxon>
    </lineage>
</organism>
<keyword evidence="7" id="KW-1185">Reference proteome</keyword>
<dbReference type="PANTHER" id="PTHR11860">
    <property type="entry name" value="POLYMERIC-IMMUNOGLOBULIN RECEPTOR"/>
    <property type="match status" value="1"/>
</dbReference>
<keyword evidence="3 4" id="KW-0472">Membrane</keyword>
<keyword evidence="2 4" id="KW-0812">Transmembrane</keyword>